<gene>
    <name evidence="1" type="ORF">SDC9_199505</name>
</gene>
<name>A0A645IKL7_9ZZZZ</name>
<sequence length="109" mass="12403">MIGSEAQYLFTAVKNRVCEPFYTAIHIHINSANILCLFIFTKGVRDGHQNVTFTKIFYLFSATVVYVKIKYRATTNNLFGIVRQLAIVWAGCSNVDISACLLVDFFHCR</sequence>
<proteinExistence type="predicted"/>
<reference evidence="1" key="1">
    <citation type="submission" date="2019-08" db="EMBL/GenBank/DDBJ databases">
        <authorList>
            <person name="Kucharzyk K."/>
            <person name="Murdoch R.W."/>
            <person name="Higgins S."/>
            <person name="Loffler F."/>
        </authorList>
    </citation>
    <scope>NUCLEOTIDE SEQUENCE</scope>
</reference>
<comment type="caution">
    <text evidence="1">The sequence shown here is derived from an EMBL/GenBank/DDBJ whole genome shotgun (WGS) entry which is preliminary data.</text>
</comment>
<evidence type="ECO:0000313" key="1">
    <source>
        <dbReference type="EMBL" id="MPN51855.1"/>
    </source>
</evidence>
<accession>A0A645IKL7</accession>
<protein>
    <submittedName>
        <fullName evidence="1">Uncharacterized protein</fullName>
    </submittedName>
</protein>
<dbReference type="EMBL" id="VSSQ01117383">
    <property type="protein sequence ID" value="MPN51855.1"/>
    <property type="molecule type" value="Genomic_DNA"/>
</dbReference>
<organism evidence="1">
    <name type="scientific">bioreactor metagenome</name>
    <dbReference type="NCBI Taxonomy" id="1076179"/>
    <lineage>
        <taxon>unclassified sequences</taxon>
        <taxon>metagenomes</taxon>
        <taxon>ecological metagenomes</taxon>
    </lineage>
</organism>
<dbReference type="AlphaFoldDB" id="A0A645IKL7"/>